<organism evidence="2 3">
    <name type="scientific">Drosophila navojoa</name>
    <name type="common">Fruit fly</name>
    <dbReference type="NCBI Taxonomy" id="7232"/>
    <lineage>
        <taxon>Eukaryota</taxon>
        <taxon>Metazoa</taxon>
        <taxon>Ecdysozoa</taxon>
        <taxon>Arthropoda</taxon>
        <taxon>Hexapoda</taxon>
        <taxon>Insecta</taxon>
        <taxon>Pterygota</taxon>
        <taxon>Neoptera</taxon>
        <taxon>Endopterygota</taxon>
        <taxon>Diptera</taxon>
        <taxon>Brachycera</taxon>
        <taxon>Muscomorpha</taxon>
        <taxon>Ephydroidea</taxon>
        <taxon>Drosophilidae</taxon>
        <taxon>Drosophila</taxon>
    </lineage>
</organism>
<accession>A0A484ARV3</accession>
<feature type="compositionally biased region" description="Polar residues" evidence="1">
    <location>
        <begin position="110"/>
        <end position="120"/>
    </location>
</feature>
<reference evidence="2 3" key="1">
    <citation type="journal article" date="2019" name="J. Hered.">
        <title>An Improved Genome Assembly for Drosophila navojoa, the Basal Species in the mojavensis Cluster.</title>
        <authorList>
            <person name="Vanderlinde T."/>
            <person name="Dupim E.G."/>
            <person name="Nazario-Yepiz N.O."/>
            <person name="Carvalho A.B."/>
        </authorList>
    </citation>
    <scope>NUCLEOTIDE SEQUENCE [LARGE SCALE GENOMIC DNA]</scope>
    <source>
        <strain evidence="2">Navoj_Jal97</strain>
        <tissue evidence="2">Whole organism</tissue>
    </source>
</reference>
<protein>
    <submittedName>
        <fullName evidence="2">Uncharacterized protein</fullName>
    </submittedName>
</protein>
<keyword evidence="3" id="KW-1185">Reference proteome</keyword>
<gene>
    <name evidence="2" type="ORF">AWZ03_014259</name>
</gene>
<dbReference type="AlphaFoldDB" id="A0A484ARV3"/>
<sequence>MDMDADADADTDAIATCSTCCLRFLLPYRAGATPASLLSISRQRGGAAVLLPSGAFTFTLIAQRVDRQTQKHLTRISRECAANKCTLAHIVGATAWHGTARHGTPHPVPQQCNAHSATEN</sequence>
<proteinExistence type="predicted"/>
<evidence type="ECO:0000313" key="2">
    <source>
        <dbReference type="EMBL" id="TDG39319.1"/>
    </source>
</evidence>
<comment type="caution">
    <text evidence="2">The sequence shown here is derived from an EMBL/GenBank/DDBJ whole genome shotgun (WGS) entry which is preliminary data.</text>
</comment>
<dbReference type="EMBL" id="LSRL02001151">
    <property type="protein sequence ID" value="TDG39319.1"/>
    <property type="molecule type" value="Genomic_DNA"/>
</dbReference>
<evidence type="ECO:0000256" key="1">
    <source>
        <dbReference type="SAM" id="MobiDB-lite"/>
    </source>
</evidence>
<evidence type="ECO:0000313" key="3">
    <source>
        <dbReference type="Proteomes" id="UP000295192"/>
    </source>
</evidence>
<name>A0A484ARV3_DRONA</name>
<feature type="region of interest" description="Disordered" evidence="1">
    <location>
        <begin position="98"/>
        <end position="120"/>
    </location>
</feature>
<dbReference type="Proteomes" id="UP000295192">
    <property type="component" value="Unassembled WGS sequence"/>
</dbReference>